<dbReference type="PANTHER" id="PTHR43173">
    <property type="entry name" value="ABC1 FAMILY PROTEIN"/>
    <property type="match status" value="1"/>
</dbReference>
<dbReference type="Pfam" id="PF03109">
    <property type="entry name" value="ABC1"/>
    <property type="match status" value="1"/>
</dbReference>
<evidence type="ECO:0000256" key="1">
    <source>
        <dbReference type="ARBA" id="ARBA00009670"/>
    </source>
</evidence>
<feature type="transmembrane region" description="Helical" evidence="2">
    <location>
        <begin position="488"/>
        <end position="509"/>
    </location>
</feature>
<feature type="domain" description="ABC1 atypical kinase-like" evidence="3">
    <location>
        <begin position="119"/>
        <end position="365"/>
    </location>
</feature>
<keyword evidence="2" id="KW-0812">Transmembrane</keyword>
<dbReference type="GO" id="GO:0055088">
    <property type="term" value="P:lipid homeostasis"/>
    <property type="evidence" value="ECO:0007669"/>
    <property type="project" value="TreeGrafter"/>
</dbReference>
<reference evidence="4 5" key="1">
    <citation type="submission" date="2020-08" db="EMBL/GenBank/DDBJ databases">
        <authorList>
            <person name="Koutsovoulos G."/>
            <person name="Danchin GJ E."/>
        </authorList>
    </citation>
    <scope>NUCLEOTIDE SEQUENCE [LARGE SCALE GENOMIC DNA]</scope>
</reference>
<dbReference type="PANTHER" id="PTHR43173:SF19">
    <property type="entry name" value="AARF DOMAIN-CONTAINING PROTEIN KINASE 1"/>
    <property type="match status" value="1"/>
</dbReference>
<comment type="similarity">
    <text evidence="1">Belongs to the protein kinase superfamily. ADCK protein kinase family.</text>
</comment>
<protein>
    <recommendedName>
        <fullName evidence="3">ABC1 atypical kinase-like domain-containing protein</fullName>
    </recommendedName>
</protein>
<dbReference type="SUPFAM" id="SSF56112">
    <property type="entry name" value="Protein kinase-like (PK-like)"/>
    <property type="match status" value="1"/>
</dbReference>
<evidence type="ECO:0000313" key="4">
    <source>
        <dbReference type="EMBL" id="CAD2135391.1"/>
    </source>
</evidence>
<dbReference type="GO" id="GO:0005743">
    <property type="term" value="C:mitochondrial inner membrane"/>
    <property type="evidence" value="ECO:0007669"/>
    <property type="project" value="TreeGrafter"/>
</dbReference>
<dbReference type="InterPro" id="IPR004147">
    <property type="entry name" value="ABC1_dom"/>
</dbReference>
<dbReference type="AlphaFoldDB" id="A0A6V7TUK2"/>
<accession>A0A6V7TUK2</accession>
<dbReference type="OrthoDB" id="427480at2759"/>
<sequence length="510" mass="58747">MRLLVSRILKYSLVGLTTGTSIYYLHKNDYSFSHIGIVRFARVGVVASQTMIDYKWSLRGLEVDSPIYDEKIQKCHQRGADRLLALARRNGGVFIKVGQHIASLQYLLPEPYTKTLSVLHSNAPESSFEEIKSVFERSTSRNLNDVFDEFNSQPCGAASLAQVHKARLKSTGEYVAVKLQHPHVRARSIVDIVTMELFVGIAAFVFPNLRLNWLVNEMKRNLPIELDFVYEAANADRVRQMFAHLPFLKIPKIYYELSNDMVLTMEFCEGGKINDLEYFKANKIDRHKVCKMLGRIYSEMIFKHGYVHSDPHPGNIFVRLTPDGNEEIILLDHGLYVTLPDDLRIDYAHLWLAILKANKNEIQKISERMNVGSQYGLLACVVSMRSWDAVSKGIIKTKRNEHEIRRVQNFAASLIPQISLLLDSLPRQMLLLLKTNDLLRSIALRLKAEHNLDSFTEMSKHCVQAVYFHSIASSHFALERFRLRLKMYTLLVGIRLYEIYLFIYCLFLKT</sequence>
<keyword evidence="2" id="KW-1133">Transmembrane helix</keyword>
<dbReference type="Gene3D" id="1.10.510.10">
    <property type="entry name" value="Transferase(Phosphotransferase) domain 1"/>
    <property type="match status" value="1"/>
</dbReference>
<dbReference type="Proteomes" id="UP000580250">
    <property type="component" value="Unassembled WGS sequence"/>
</dbReference>
<dbReference type="InterPro" id="IPR011009">
    <property type="entry name" value="Kinase-like_dom_sf"/>
</dbReference>
<keyword evidence="2" id="KW-0472">Membrane</keyword>
<dbReference type="CDD" id="cd13969">
    <property type="entry name" value="ADCK1-like"/>
    <property type="match status" value="1"/>
</dbReference>
<proteinExistence type="inferred from homology"/>
<dbReference type="EMBL" id="CAJEWN010000016">
    <property type="protein sequence ID" value="CAD2135391.1"/>
    <property type="molecule type" value="Genomic_DNA"/>
</dbReference>
<gene>
    <name evidence="4" type="ORF">MENT_LOCUS4713</name>
</gene>
<dbReference type="InterPro" id="IPR051130">
    <property type="entry name" value="Mito_struct-func_regulator"/>
</dbReference>
<organism evidence="4 5">
    <name type="scientific">Meloidogyne enterolobii</name>
    <name type="common">Root-knot nematode worm</name>
    <name type="synonym">Meloidogyne mayaguensis</name>
    <dbReference type="NCBI Taxonomy" id="390850"/>
    <lineage>
        <taxon>Eukaryota</taxon>
        <taxon>Metazoa</taxon>
        <taxon>Ecdysozoa</taxon>
        <taxon>Nematoda</taxon>
        <taxon>Chromadorea</taxon>
        <taxon>Rhabditida</taxon>
        <taxon>Tylenchina</taxon>
        <taxon>Tylenchomorpha</taxon>
        <taxon>Tylenchoidea</taxon>
        <taxon>Meloidogynidae</taxon>
        <taxon>Meloidogyninae</taxon>
        <taxon>Meloidogyne</taxon>
    </lineage>
</organism>
<evidence type="ECO:0000256" key="2">
    <source>
        <dbReference type="SAM" id="Phobius"/>
    </source>
</evidence>
<comment type="caution">
    <text evidence="4">The sequence shown here is derived from an EMBL/GenBank/DDBJ whole genome shotgun (WGS) entry which is preliminary data.</text>
</comment>
<dbReference type="GO" id="GO:0007005">
    <property type="term" value="P:mitochondrion organization"/>
    <property type="evidence" value="ECO:0007669"/>
    <property type="project" value="TreeGrafter"/>
</dbReference>
<evidence type="ECO:0000313" key="5">
    <source>
        <dbReference type="Proteomes" id="UP000580250"/>
    </source>
</evidence>
<name>A0A6V7TUK2_MELEN</name>
<evidence type="ECO:0000259" key="3">
    <source>
        <dbReference type="Pfam" id="PF03109"/>
    </source>
</evidence>
<dbReference type="InterPro" id="IPR045307">
    <property type="entry name" value="ADCK1_dom"/>
</dbReference>